<organism evidence="1 2">
    <name type="scientific">Gigaspora margarita</name>
    <dbReference type="NCBI Taxonomy" id="4874"/>
    <lineage>
        <taxon>Eukaryota</taxon>
        <taxon>Fungi</taxon>
        <taxon>Fungi incertae sedis</taxon>
        <taxon>Mucoromycota</taxon>
        <taxon>Glomeromycotina</taxon>
        <taxon>Glomeromycetes</taxon>
        <taxon>Diversisporales</taxon>
        <taxon>Gigasporaceae</taxon>
        <taxon>Gigaspora</taxon>
    </lineage>
</organism>
<evidence type="ECO:0000313" key="2">
    <source>
        <dbReference type="Proteomes" id="UP000789901"/>
    </source>
</evidence>
<reference evidence="1 2" key="1">
    <citation type="submission" date="2021-06" db="EMBL/GenBank/DDBJ databases">
        <authorList>
            <person name="Kallberg Y."/>
            <person name="Tangrot J."/>
            <person name="Rosling A."/>
        </authorList>
    </citation>
    <scope>NUCLEOTIDE SEQUENCE [LARGE SCALE GENOMIC DNA]</scope>
    <source>
        <strain evidence="1 2">120-4 pot B 10/14</strain>
    </source>
</reference>
<keyword evidence="2" id="KW-1185">Reference proteome</keyword>
<protein>
    <submittedName>
        <fullName evidence="1">7649_t:CDS:1</fullName>
    </submittedName>
</protein>
<accession>A0ABN7X0C0</accession>
<feature type="non-terminal residue" evidence="1">
    <location>
        <position position="1"/>
    </location>
</feature>
<sequence>KFENLSCSITKSDTPPQHTHQFMNISDDELLKNPPYQLAYKIDKLISPSEDS</sequence>
<dbReference type="Proteomes" id="UP000789901">
    <property type="component" value="Unassembled WGS sequence"/>
</dbReference>
<dbReference type="EMBL" id="CAJVQB010073104">
    <property type="protein sequence ID" value="CAG8843638.1"/>
    <property type="molecule type" value="Genomic_DNA"/>
</dbReference>
<gene>
    <name evidence="1" type="ORF">GMARGA_LOCUS36649</name>
</gene>
<proteinExistence type="predicted"/>
<comment type="caution">
    <text evidence="1">The sequence shown here is derived from an EMBL/GenBank/DDBJ whole genome shotgun (WGS) entry which is preliminary data.</text>
</comment>
<name>A0ABN7X0C0_GIGMA</name>
<evidence type="ECO:0000313" key="1">
    <source>
        <dbReference type="EMBL" id="CAG8843638.1"/>
    </source>
</evidence>